<protein>
    <submittedName>
        <fullName evidence="1">Uncharacterized protein</fullName>
    </submittedName>
</protein>
<proteinExistence type="predicted"/>
<sequence length="51" mass="6020">MFHSSPQWSSTVIQGLNFKWLSHKSVFVKVTKCSLREYTFISSWHAQLFLT</sequence>
<reference evidence="1" key="1">
    <citation type="submission" date="2014-11" db="EMBL/GenBank/DDBJ databases">
        <authorList>
            <person name="Amaro Gonzalez C."/>
        </authorList>
    </citation>
    <scope>NUCLEOTIDE SEQUENCE</scope>
</reference>
<accession>A0A0E9VEZ2</accession>
<reference evidence="1" key="2">
    <citation type="journal article" date="2015" name="Fish Shellfish Immunol.">
        <title>Early steps in the European eel (Anguilla anguilla)-Vibrio vulnificus interaction in the gills: Role of the RtxA13 toxin.</title>
        <authorList>
            <person name="Callol A."/>
            <person name="Pajuelo D."/>
            <person name="Ebbesson L."/>
            <person name="Teles M."/>
            <person name="MacKenzie S."/>
            <person name="Amaro C."/>
        </authorList>
    </citation>
    <scope>NUCLEOTIDE SEQUENCE</scope>
</reference>
<organism evidence="1">
    <name type="scientific">Anguilla anguilla</name>
    <name type="common">European freshwater eel</name>
    <name type="synonym">Muraena anguilla</name>
    <dbReference type="NCBI Taxonomy" id="7936"/>
    <lineage>
        <taxon>Eukaryota</taxon>
        <taxon>Metazoa</taxon>
        <taxon>Chordata</taxon>
        <taxon>Craniata</taxon>
        <taxon>Vertebrata</taxon>
        <taxon>Euteleostomi</taxon>
        <taxon>Actinopterygii</taxon>
        <taxon>Neopterygii</taxon>
        <taxon>Teleostei</taxon>
        <taxon>Anguilliformes</taxon>
        <taxon>Anguillidae</taxon>
        <taxon>Anguilla</taxon>
    </lineage>
</organism>
<name>A0A0E9VEZ2_ANGAN</name>
<dbReference type="AlphaFoldDB" id="A0A0E9VEZ2"/>
<dbReference type="EMBL" id="GBXM01032844">
    <property type="protein sequence ID" value="JAH75733.1"/>
    <property type="molecule type" value="Transcribed_RNA"/>
</dbReference>
<evidence type="ECO:0000313" key="1">
    <source>
        <dbReference type="EMBL" id="JAH75733.1"/>
    </source>
</evidence>